<proteinExistence type="predicted"/>
<name>A0A3M3RA58_PSECA</name>
<organism evidence="1 2">
    <name type="scientific">Pseudomonas cannabina</name>
    <dbReference type="NCBI Taxonomy" id="86840"/>
    <lineage>
        <taxon>Bacteria</taxon>
        <taxon>Pseudomonadati</taxon>
        <taxon>Pseudomonadota</taxon>
        <taxon>Gammaproteobacteria</taxon>
        <taxon>Pseudomonadales</taxon>
        <taxon>Pseudomonadaceae</taxon>
        <taxon>Pseudomonas</taxon>
    </lineage>
</organism>
<dbReference type="EMBL" id="RBPJ01000206">
    <property type="protein sequence ID" value="RMN93326.1"/>
    <property type="molecule type" value="Genomic_DNA"/>
</dbReference>
<dbReference type="Proteomes" id="UP000270524">
    <property type="component" value="Unassembled WGS sequence"/>
</dbReference>
<evidence type="ECO:0000313" key="1">
    <source>
        <dbReference type="EMBL" id="RMN93326.1"/>
    </source>
</evidence>
<reference evidence="1 2" key="1">
    <citation type="submission" date="2018-08" db="EMBL/GenBank/DDBJ databases">
        <title>Recombination of ecologically and evolutionarily significant loci maintains genetic cohesion in the Pseudomonas syringae species complex.</title>
        <authorList>
            <person name="Dillon M."/>
            <person name="Thakur S."/>
            <person name="Almeida R.N.D."/>
            <person name="Weir B.S."/>
            <person name="Guttman D.S."/>
        </authorList>
    </citation>
    <scope>NUCLEOTIDE SEQUENCE [LARGE SCALE GENOMIC DNA]</scope>
    <source>
        <strain evidence="1 2">ICMP 15203</strain>
    </source>
</reference>
<dbReference type="AlphaFoldDB" id="A0A3M3RA58"/>
<comment type="caution">
    <text evidence="1">The sequence shown here is derived from an EMBL/GenBank/DDBJ whole genome shotgun (WGS) entry which is preliminary data.</text>
</comment>
<sequence length="65" mass="7230">MVESVLSRQLDDLEPTLTRHGCRIKDLVERFDARSTEIKALLSNALNPARAAELRDKMLAAGLPI</sequence>
<evidence type="ECO:0008006" key="3">
    <source>
        <dbReference type="Google" id="ProtNLM"/>
    </source>
</evidence>
<accession>A0A3M3RA58</accession>
<gene>
    <name evidence="1" type="ORF">ALQ51_03999</name>
</gene>
<protein>
    <recommendedName>
        <fullName evidence="3">ExeA-like protein</fullName>
    </recommendedName>
</protein>
<evidence type="ECO:0000313" key="2">
    <source>
        <dbReference type="Proteomes" id="UP000270524"/>
    </source>
</evidence>